<name>A0A919PKC0_9ACTN</name>
<evidence type="ECO:0000256" key="1">
    <source>
        <dbReference type="SAM" id="SignalP"/>
    </source>
</evidence>
<keyword evidence="3" id="KW-1185">Reference proteome</keyword>
<dbReference type="Proteomes" id="UP000660611">
    <property type="component" value="Unassembled WGS sequence"/>
</dbReference>
<gene>
    <name evidence="2" type="ORF">Dsi01nite_017890</name>
</gene>
<keyword evidence="1" id="KW-0732">Signal</keyword>
<protein>
    <recommendedName>
        <fullName evidence="4">Peptidoglycan binding-like domain-containing protein</fullName>
    </recommendedName>
</protein>
<sequence length="172" mass="19071">MQGRFTAVAARTAVVLATVLGVALGTTGSASAHVVTGGWSDNDQLCQVSSCVNTGNLVRLWQSMLWVENLYSDIDGDFGPNTASATAKWQRLYNSREDPNIDIDGWVGSQTWRAAERTGLYHWYDEGPYEKYSYLGYGTPAHAFNMRKHKTTGVWSFEHPFTKAWLDTSHGS</sequence>
<dbReference type="EMBL" id="BONQ01000026">
    <property type="protein sequence ID" value="GIG43748.1"/>
    <property type="molecule type" value="Genomic_DNA"/>
</dbReference>
<organism evidence="2 3">
    <name type="scientific">Dactylosporangium siamense</name>
    <dbReference type="NCBI Taxonomy" id="685454"/>
    <lineage>
        <taxon>Bacteria</taxon>
        <taxon>Bacillati</taxon>
        <taxon>Actinomycetota</taxon>
        <taxon>Actinomycetes</taxon>
        <taxon>Micromonosporales</taxon>
        <taxon>Micromonosporaceae</taxon>
        <taxon>Dactylosporangium</taxon>
    </lineage>
</organism>
<comment type="caution">
    <text evidence="2">The sequence shown here is derived from an EMBL/GenBank/DDBJ whole genome shotgun (WGS) entry which is preliminary data.</text>
</comment>
<dbReference type="RefSeq" id="WP_203845602.1">
    <property type="nucleotide sequence ID" value="NZ_BAAAVW010000006.1"/>
</dbReference>
<evidence type="ECO:0008006" key="4">
    <source>
        <dbReference type="Google" id="ProtNLM"/>
    </source>
</evidence>
<feature type="signal peptide" evidence="1">
    <location>
        <begin position="1"/>
        <end position="32"/>
    </location>
</feature>
<proteinExistence type="predicted"/>
<feature type="chain" id="PRO_5037758103" description="Peptidoglycan binding-like domain-containing protein" evidence="1">
    <location>
        <begin position="33"/>
        <end position="172"/>
    </location>
</feature>
<dbReference type="InterPro" id="IPR036365">
    <property type="entry name" value="PGBD-like_sf"/>
</dbReference>
<accession>A0A919PKC0</accession>
<evidence type="ECO:0000313" key="2">
    <source>
        <dbReference type="EMBL" id="GIG43748.1"/>
    </source>
</evidence>
<dbReference type="Gene3D" id="1.10.101.10">
    <property type="entry name" value="PGBD-like superfamily/PGBD"/>
    <property type="match status" value="1"/>
</dbReference>
<dbReference type="SUPFAM" id="SSF47090">
    <property type="entry name" value="PGBD-like"/>
    <property type="match status" value="1"/>
</dbReference>
<dbReference type="InterPro" id="IPR036366">
    <property type="entry name" value="PGBDSf"/>
</dbReference>
<evidence type="ECO:0000313" key="3">
    <source>
        <dbReference type="Proteomes" id="UP000660611"/>
    </source>
</evidence>
<reference evidence="2" key="1">
    <citation type="submission" date="2021-01" db="EMBL/GenBank/DDBJ databases">
        <title>Whole genome shotgun sequence of Dactylosporangium siamense NBRC 106093.</title>
        <authorList>
            <person name="Komaki H."/>
            <person name="Tamura T."/>
        </authorList>
    </citation>
    <scope>NUCLEOTIDE SEQUENCE</scope>
    <source>
        <strain evidence="2">NBRC 106093</strain>
    </source>
</reference>
<dbReference type="AlphaFoldDB" id="A0A919PKC0"/>